<comment type="function">
    <text evidence="7">TFIIF is a general transcription initiation factor that binds to RNA polymerase II and helps to recruit it to the initiation complex in collaboration with TFIIB. It promotes transcription elongation.</text>
</comment>
<dbReference type="EMBL" id="KZ988303">
    <property type="protein sequence ID" value="RKP12517.1"/>
    <property type="molecule type" value="Genomic_DNA"/>
</dbReference>
<dbReference type="InterPro" id="IPR008851">
    <property type="entry name" value="TFIIF-alpha"/>
</dbReference>
<dbReference type="OrthoDB" id="76676at2759"/>
<evidence type="ECO:0000256" key="1">
    <source>
        <dbReference type="ARBA" id="ARBA00004123"/>
    </source>
</evidence>
<feature type="region of interest" description="Disordered" evidence="8">
    <location>
        <begin position="407"/>
        <end position="534"/>
    </location>
</feature>
<feature type="compositionally biased region" description="Acidic residues" evidence="8">
    <location>
        <begin position="327"/>
        <end position="341"/>
    </location>
</feature>
<comment type="similarity">
    <text evidence="2 7">Belongs to the TFIIF alpha subunit family.</text>
</comment>
<evidence type="ECO:0000256" key="4">
    <source>
        <dbReference type="ARBA" id="ARBA00023125"/>
    </source>
</evidence>
<name>A0A4P9Y177_9FUNG</name>
<feature type="region of interest" description="Disordered" evidence="8">
    <location>
        <begin position="1"/>
        <end position="43"/>
    </location>
</feature>
<sequence>MTLTSNPGRFTRGKGKQAARSGRGAQPPARAPAPSEPTKMAEEQYTTEVYSILSSDKEKTVRQHLMRLQSHLSTDPKDFTPPIKLVKRNVYNRELQEEKEAAELAAKEALEAKARAEEGEQAKKEGEGGDKVKEEEEEEEETPAAQEDLSNIAPYGGATYNRQNLFQKKTRFVYANREVLNARRQKLRDGQPWMLVDDDRQNIFEGKIQAKQRPTYFLLVIEDGNFRVVQVAKQYRFMRQPSYKTLTAEEAEAAMAKRQKQQTHNRWIMRNRSQDATDDVDANETLRPEEASSRPSLSRKLITVDARDRDRGGDEYLDYEGLGTRSDDDEGEQEAEREDEDERARKDQWSREVHAADSAAYDIDDMELFGGAVELDEGVKAEEGGPDAHSKMEDTRDLRRLGVEVAMAGRDESDDEEDPYAKAAGVRLKEERAREREARRQEVLMMQPTPQPGEGGEDKEVAVKKEEDIEGGTQETSVKKTPGEQSPEATPMTSGEGPSHVSAHKRVHSDIEGGADKERKKKRDGPSGFKDPDANLITEADVIEVIQSAKLTPKEVVNRLRLKLQKDPRNKKQAYQIILQVASLQNGVLVLNKKP</sequence>
<dbReference type="AlphaFoldDB" id="A0A4P9Y177"/>
<dbReference type="GO" id="GO:0006367">
    <property type="term" value="P:transcription initiation at RNA polymerase II promoter"/>
    <property type="evidence" value="ECO:0007669"/>
    <property type="project" value="InterPro"/>
</dbReference>
<keyword evidence="6 7" id="KW-0539">Nucleus</keyword>
<feature type="compositionally biased region" description="Basic and acidic residues" evidence="8">
    <location>
        <begin position="508"/>
        <end position="518"/>
    </location>
</feature>
<feature type="compositionally biased region" description="Basic and acidic residues" evidence="8">
    <location>
        <begin position="342"/>
        <end position="354"/>
    </location>
</feature>
<organism evidence="9 10">
    <name type="scientific">Piptocephalis cylindrospora</name>
    <dbReference type="NCBI Taxonomy" id="1907219"/>
    <lineage>
        <taxon>Eukaryota</taxon>
        <taxon>Fungi</taxon>
        <taxon>Fungi incertae sedis</taxon>
        <taxon>Zoopagomycota</taxon>
        <taxon>Zoopagomycotina</taxon>
        <taxon>Zoopagomycetes</taxon>
        <taxon>Zoopagales</taxon>
        <taxon>Piptocephalidaceae</taxon>
        <taxon>Piptocephalis</taxon>
    </lineage>
</organism>
<dbReference type="InterPro" id="IPR011039">
    <property type="entry name" value="TFIIF_interaction"/>
</dbReference>
<protein>
    <recommendedName>
        <fullName evidence="7">Transcription initiation factor IIF subunit alpha</fullName>
    </recommendedName>
</protein>
<feature type="compositionally biased region" description="Basic and acidic residues" evidence="8">
    <location>
        <begin position="113"/>
        <end position="134"/>
    </location>
</feature>
<keyword evidence="5 7" id="KW-0804">Transcription</keyword>
<feature type="compositionally biased region" description="Basic and acidic residues" evidence="8">
    <location>
        <begin position="305"/>
        <end position="314"/>
    </location>
</feature>
<dbReference type="GO" id="GO:0005674">
    <property type="term" value="C:transcription factor TFIIF complex"/>
    <property type="evidence" value="ECO:0007669"/>
    <property type="project" value="TreeGrafter"/>
</dbReference>
<dbReference type="SUPFAM" id="SSF50916">
    <property type="entry name" value="Rap30/74 interaction domains"/>
    <property type="match status" value="1"/>
</dbReference>
<feature type="compositionally biased region" description="Basic and acidic residues" evidence="8">
    <location>
        <begin position="427"/>
        <end position="442"/>
    </location>
</feature>
<feature type="compositionally biased region" description="Basic residues" evidence="8">
    <location>
        <begin position="257"/>
        <end position="269"/>
    </location>
</feature>
<feature type="compositionally biased region" description="Polar residues" evidence="8">
    <location>
        <begin position="483"/>
        <end position="493"/>
    </location>
</feature>
<dbReference type="GO" id="GO:0003677">
    <property type="term" value="F:DNA binding"/>
    <property type="evidence" value="ECO:0007669"/>
    <property type="project" value="UniProtKB-KW"/>
</dbReference>
<comment type="subcellular location">
    <subcellularLocation>
        <location evidence="1 7">Nucleus</location>
    </subcellularLocation>
</comment>
<keyword evidence="4 7" id="KW-0238">DNA-binding</keyword>
<evidence type="ECO:0000256" key="8">
    <source>
        <dbReference type="SAM" id="MobiDB-lite"/>
    </source>
</evidence>
<dbReference type="Pfam" id="PF05793">
    <property type="entry name" value="TFIIF_alpha"/>
    <property type="match status" value="1"/>
</dbReference>
<gene>
    <name evidence="9" type="ORF">BJ684DRAFT_20952</name>
</gene>
<evidence type="ECO:0000256" key="6">
    <source>
        <dbReference type="ARBA" id="ARBA00023242"/>
    </source>
</evidence>
<evidence type="ECO:0000256" key="7">
    <source>
        <dbReference type="RuleBase" id="RU366044"/>
    </source>
</evidence>
<evidence type="ECO:0000256" key="2">
    <source>
        <dbReference type="ARBA" id="ARBA00005249"/>
    </source>
</evidence>
<proteinExistence type="inferred from homology"/>
<dbReference type="GO" id="GO:0032968">
    <property type="term" value="P:positive regulation of transcription elongation by RNA polymerase II"/>
    <property type="evidence" value="ECO:0007669"/>
    <property type="project" value="InterPro"/>
</dbReference>
<dbReference type="GO" id="GO:0001096">
    <property type="term" value="F:TFIIF-class transcription factor complex binding"/>
    <property type="evidence" value="ECO:0007669"/>
    <property type="project" value="TreeGrafter"/>
</dbReference>
<keyword evidence="3 7" id="KW-0805">Transcription regulation</keyword>
<feature type="region of interest" description="Disordered" evidence="8">
    <location>
        <begin position="254"/>
        <end position="354"/>
    </location>
</feature>
<evidence type="ECO:0000256" key="3">
    <source>
        <dbReference type="ARBA" id="ARBA00023015"/>
    </source>
</evidence>
<feature type="region of interest" description="Disordered" evidence="8">
    <location>
        <begin position="113"/>
        <end position="154"/>
    </location>
</feature>
<accession>A0A4P9Y177</accession>
<evidence type="ECO:0000313" key="10">
    <source>
        <dbReference type="Proteomes" id="UP000267251"/>
    </source>
</evidence>
<evidence type="ECO:0000313" key="9">
    <source>
        <dbReference type="EMBL" id="RKP12517.1"/>
    </source>
</evidence>
<feature type="compositionally biased region" description="Basic and acidic residues" evidence="8">
    <location>
        <begin position="456"/>
        <end position="467"/>
    </location>
</feature>
<dbReference type="PANTHER" id="PTHR13011">
    <property type="entry name" value="TFIIF-ALPHA"/>
    <property type="match status" value="1"/>
</dbReference>
<dbReference type="Proteomes" id="UP000267251">
    <property type="component" value="Unassembled WGS sequence"/>
</dbReference>
<dbReference type="PANTHER" id="PTHR13011:SF0">
    <property type="entry name" value="GENERAL TRANSCRIPTION FACTOR IIF SUBUNIT 1"/>
    <property type="match status" value="1"/>
</dbReference>
<keyword evidence="10" id="KW-1185">Reference proteome</keyword>
<evidence type="ECO:0000256" key="5">
    <source>
        <dbReference type="ARBA" id="ARBA00023163"/>
    </source>
</evidence>
<feature type="compositionally biased region" description="Low complexity" evidence="8">
    <location>
        <begin position="18"/>
        <end position="28"/>
    </location>
</feature>
<dbReference type="GO" id="GO:0016251">
    <property type="term" value="F:RNA polymerase II general transcription initiation factor activity"/>
    <property type="evidence" value="ECO:0007669"/>
    <property type="project" value="TreeGrafter"/>
</dbReference>
<reference evidence="10" key="1">
    <citation type="journal article" date="2018" name="Nat. Microbiol.">
        <title>Leveraging single-cell genomics to expand the fungal tree of life.</title>
        <authorList>
            <person name="Ahrendt S.R."/>
            <person name="Quandt C.A."/>
            <person name="Ciobanu D."/>
            <person name="Clum A."/>
            <person name="Salamov A."/>
            <person name="Andreopoulos B."/>
            <person name="Cheng J.F."/>
            <person name="Woyke T."/>
            <person name="Pelin A."/>
            <person name="Henrissat B."/>
            <person name="Reynolds N.K."/>
            <person name="Benny G.L."/>
            <person name="Smith M.E."/>
            <person name="James T.Y."/>
            <person name="Grigoriev I.V."/>
        </authorList>
    </citation>
    <scope>NUCLEOTIDE SEQUENCE [LARGE SCALE GENOMIC DNA]</scope>
</reference>